<keyword evidence="4" id="KW-0408">Iron</keyword>
<dbReference type="GO" id="GO:0046872">
    <property type="term" value="F:metal ion binding"/>
    <property type="evidence" value="ECO:0007669"/>
    <property type="project" value="UniProtKB-KW"/>
</dbReference>
<dbReference type="PANTHER" id="PTHR43273:SF3">
    <property type="entry name" value="ANAEROBIC SULFATASE-MATURATING ENZYME HOMOLOG ASLB-RELATED"/>
    <property type="match status" value="1"/>
</dbReference>
<dbReference type="RefSeq" id="WP_189402594.1">
    <property type="nucleotide sequence ID" value="NZ_BMXA01000007.1"/>
</dbReference>
<evidence type="ECO:0000313" key="9">
    <source>
        <dbReference type="Proteomes" id="UP000614811"/>
    </source>
</evidence>
<reference evidence="8" key="1">
    <citation type="journal article" date="2014" name="Int. J. Syst. Evol. Microbiol.">
        <title>Complete genome sequence of Corynebacterium casei LMG S-19264T (=DSM 44701T), isolated from a smear-ripened cheese.</title>
        <authorList>
            <consortium name="US DOE Joint Genome Institute (JGI-PGF)"/>
            <person name="Walter F."/>
            <person name="Albersmeier A."/>
            <person name="Kalinowski J."/>
            <person name="Ruckert C."/>
        </authorList>
    </citation>
    <scope>NUCLEOTIDE SEQUENCE</scope>
    <source>
        <strain evidence="8">KCTC 12711</strain>
    </source>
</reference>
<keyword evidence="3" id="KW-0479">Metal-binding</keyword>
<dbReference type="Proteomes" id="UP000614811">
    <property type="component" value="Unassembled WGS sequence"/>
</dbReference>
<dbReference type="PANTHER" id="PTHR43273">
    <property type="entry name" value="ANAEROBIC SULFATASE-MATURATING ENZYME HOMOLOG ASLB-RELATED"/>
    <property type="match status" value="1"/>
</dbReference>
<dbReference type="SFLD" id="SFLDG01067">
    <property type="entry name" value="SPASM/twitch_domain_containing"/>
    <property type="match status" value="1"/>
</dbReference>
<organism evidence="8 9">
    <name type="scientific">Arenicella chitinivorans</name>
    <dbReference type="NCBI Taxonomy" id="1329800"/>
    <lineage>
        <taxon>Bacteria</taxon>
        <taxon>Pseudomonadati</taxon>
        <taxon>Pseudomonadota</taxon>
        <taxon>Gammaproteobacteria</taxon>
        <taxon>Arenicellales</taxon>
        <taxon>Arenicellaceae</taxon>
        <taxon>Arenicella</taxon>
    </lineage>
</organism>
<keyword evidence="5" id="KW-0411">Iron-sulfur</keyword>
<dbReference type="SUPFAM" id="SSF102114">
    <property type="entry name" value="Radical SAM enzymes"/>
    <property type="match status" value="1"/>
</dbReference>
<comment type="caution">
    <text evidence="8">The sequence shown here is derived from an EMBL/GenBank/DDBJ whole genome shotgun (WGS) entry which is preliminary data.</text>
</comment>
<evidence type="ECO:0000256" key="3">
    <source>
        <dbReference type="ARBA" id="ARBA00022723"/>
    </source>
</evidence>
<proteinExistence type="inferred from homology"/>
<evidence type="ECO:0000259" key="7">
    <source>
        <dbReference type="Pfam" id="PF04055"/>
    </source>
</evidence>
<evidence type="ECO:0000256" key="4">
    <source>
        <dbReference type="ARBA" id="ARBA00023004"/>
    </source>
</evidence>
<dbReference type="AlphaFoldDB" id="A0A918S050"/>
<dbReference type="EMBL" id="BMXA01000007">
    <property type="protein sequence ID" value="GHA18899.1"/>
    <property type="molecule type" value="Genomic_DNA"/>
</dbReference>
<evidence type="ECO:0000256" key="2">
    <source>
        <dbReference type="ARBA" id="ARBA00022691"/>
    </source>
</evidence>
<evidence type="ECO:0000256" key="1">
    <source>
        <dbReference type="ARBA" id="ARBA00001966"/>
    </source>
</evidence>
<dbReference type="Gene3D" id="3.20.20.70">
    <property type="entry name" value="Aldolase class I"/>
    <property type="match status" value="1"/>
</dbReference>
<comment type="similarity">
    <text evidence="6">Belongs to the radical SAM superfamily. Anaerobic sulfatase-maturating enzyme family.</text>
</comment>
<reference evidence="8" key="2">
    <citation type="submission" date="2020-09" db="EMBL/GenBank/DDBJ databases">
        <authorList>
            <person name="Sun Q."/>
            <person name="Kim S."/>
        </authorList>
    </citation>
    <scope>NUCLEOTIDE SEQUENCE</scope>
    <source>
        <strain evidence="8">KCTC 12711</strain>
    </source>
</reference>
<dbReference type="Pfam" id="PF04055">
    <property type="entry name" value="Radical_SAM"/>
    <property type="match status" value="1"/>
</dbReference>
<name>A0A918S050_9GAMM</name>
<dbReference type="SFLD" id="SFLDS00029">
    <property type="entry name" value="Radical_SAM"/>
    <property type="match status" value="1"/>
</dbReference>
<keyword evidence="9" id="KW-1185">Reference proteome</keyword>
<dbReference type="InterPro" id="IPR058240">
    <property type="entry name" value="rSAM_sf"/>
</dbReference>
<dbReference type="InterPro" id="IPR023867">
    <property type="entry name" value="Sulphatase_maturase_rSAM"/>
</dbReference>
<feature type="domain" description="Radical SAM core" evidence="7">
    <location>
        <begin position="23"/>
        <end position="170"/>
    </location>
</feature>
<evidence type="ECO:0000313" key="8">
    <source>
        <dbReference type="EMBL" id="GHA18899.1"/>
    </source>
</evidence>
<evidence type="ECO:0000256" key="6">
    <source>
        <dbReference type="ARBA" id="ARBA00023601"/>
    </source>
</evidence>
<accession>A0A918S050</accession>
<evidence type="ECO:0000256" key="5">
    <source>
        <dbReference type="ARBA" id="ARBA00023014"/>
    </source>
</evidence>
<keyword evidence="2" id="KW-0949">S-adenosyl-L-methionine</keyword>
<dbReference type="InterPro" id="IPR007197">
    <property type="entry name" value="rSAM"/>
</dbReference>
<gene>
    <name evidence="8" type="ORF">GCM10008090_30690</name>
</gene>
<dbReference type="GO" id="GO:0016491">
    <property type="term" value="F:oxidoreductase activity"/>
    <property type="evidence" value="ECO:0007669"/>
    <property type="project" value="InterPro"/>
</dbReference>
<comment type="cofactor">
    <cofactor evidence="1">
        <name>[4Fe-4S] cluster</name>
        <dbReference type="ChEBI" id="CHEBI:49883"/>
    </cofactor>
</comment>
<dbReference type="InterPro" id="IPR013785">
    <property type="entry name" value="Aldolase_TIM"/>
</dbReference>
<dbReference type="CDD" id="cd01335">
    <property type="entry name" value="Radical_SAM"/>
    <property type="match status" value="1"/>
</dbReference>
<protein>
    <recommendedName>
        <fullName evidence="7">Radical SAM core domain-containing protein</fullName>
    </recommendedName>
</protein>
<dbReference type="GO" id="GO:0051536">
    <property type="term" value="F:iron-sulfur cluster binding"/>
    <property type="evidence" value="ECO:0007669"/>
    <property type="project" value="UniProtKB-KW"/>
</dbReference>
<sequence length="338" mass="38362">MSEFDSKLLSTLDNRRLELFLFPTEQCNFRCTYCYEDFEIGRMKPDVITGIKNLIKRRAGELRYLRISWFGGEPLLAVNVIEEINSFVNDLFLGDKDFIFESDMTTNAYLLDSERAKKVISLGVTNFQISLDGIEEIHDSTRKKANGLGTFSTIWGNLVHLKKLPLEFHVMLRVHYTPLTFSKLPELVEMINTNFSDDSRYSVIFKSVGRYGGDDDINITPISRADEILVENKLNDQILAKQLVNSTNKNGDFKICYAAKPNAYAIRADGRLNKCTVALADKLNDIGKINKDGTLDMTDRLHQKWIKGVLTKDTTALECPYGTIRQSGSVESIDIELT</sequence>